<evidence type="ECO:0000256" key="1">
    <source>
        <dbReference type="ARBA" id="ARBA00022679"/>
    </source>
</evidence>
<protein>
    <submittedName>
        <fullName evidence="4">GNAT family N-acetyltransferase</fullName>
    </submittedName>
</protein>
<comment type="caution">
    <text evidence="4">The sequence shown here is derived from an EMBL/GenBank/DDBJ whole genome shotgun (WGS) entry which is preliminary data.</text>
</comment>
<keyword evidence="2" id="KW-0012">Acyltransferase</keyword>
<accession>A0ABR6YVU9</accession>
<dbReference type="Gene3D" id="3.40.630.30">
    <property type="match status" value="1"/>
</dbReference>
<proteinExistence type="predicted"/>
<dbReference type="Proteomes" id="UP000622405">
    <property type="component" value="Unassembled WGS sequence"/>
</dbReference>
<dbReference type="InterPro" id="IPR050680">
    <property type="entry name" value="YpeA/RimI_acetyltransf"/>
</dbReference>
<dbReference type="SUPFAM" id="SSF55729">
    <property type="entry name" value="Acyl-CoA N-acyltransferases (Nat)"/>
    <property type="match status" value="1"/>
</dbReference>
<name>A0ABR6YVU9_9FIRM</name>
<organism evidence="4 5">
    <name type="scientific">Acetobacterium malicum</name>
    <dbReference type="NCBI Taxonomy" id="52692"/>
    <lineage>
        <taxon>Bacteria</taxon>
        <taxon>Bacillati</taxon>
        <taxon>Bacillota</taxon>
        <taxon>Clostridia</taxon>
        <taxon>Eubacteriales</taxon>
        <taxon>Eubacteriaceae</taxon>
        <taxon>Acetobacterium</taxon>
    </lineage>
</organism>
<dbReference type="PROSITE" id="PS51186">
    <property type="entry name" value="GNAT"/>
    <property type="match status" value="1"/>
</dbReference>
<evidence type="ECO:0000259" key="3">
    <source>
        <dbReference type="PROSITE" id="PS51186"/>
    </source>
</evidence>
<dbReference type="EMBL" id="WJBE01000005">
    <property type="protein sequence ID" value="MBC3899325.1"/>
    <property type="molecule type" value="Genomic_DNA"/>
</dbReference>
<dbReference type="RefSeq" id="WP_186893830.1">
    <property type="nucleotide sequence ID" value="NZ_WJBE01000005.1"/>
</dbReference>
<dbReference type="PANTHER" id="PTHR43420">
    <property type="entry name" value="ACETYLTRANSFERASE"/>
    <property type="match status" value="1"/>
</dbReference>
<evidence type="ECO:0000313" key="4">
    <source>
        <dbReference type="EMBL" id="MBC3899325.1"/>
    </source>
</evidence>
<gene>
    <name evidence="4" type="ORF">GH811_06825</name>
</gene>
<feature type="domain" description="N-acetyltransferase" evidence="3">
    <location>
        <begin position="130"/>
        <end position="280"/>
    </location>
</feature>
<dbReference type="Pfam" id="PF00583">
    <property type="entry name" value="Acetyltransf_1"/>
    <property type="match status" value="1"/>
</dbReference>
<dbReference type="InterPro" id="IPR016181">
    <property type="entry name" value="Acyl_CoA_acyltransferase"/>
</dbReference>
<keyword evidence="5" id="KW-1185">Reference proteome</keyword>
<evidence type="ECO:0000313" key="5">
    <source>
        <dbReference type="Proteomes" id="UP000622405"/>
    </source>
</evidence>
<dbReference type="PANTHER" id="PTHR43420:SF12">
    <property type="entry name" value="N-ACETYLTRANSFERASE DOMAIN-CONTAINING PROTEIN"/>
    <property type="match status" value="1"/>
</dbReference>
<dbReference type="InterPro" id="IPR000182">
    <property type="entry name" value="GNAT_dom"/>
</dbReference>
<reference evidence="4 5" key="1">
    <citation type="journal article" date="2020" name="mSystems">
        <title>Defining Genomic and Predicted Metabolic Features of the Acetobacterium Genus.</title>
        <authorList>
            <person name="Ross D.E."/>
            <person name="Marshall C.W."/>
            <person name="Gulliver D."/>
            <person name="May H.D."/>
            <person name="Norman R.S."/>
        </authorList>
    </citation>
    <scope>NUCLEOTIDE SEQUENCE [LARGE SCALE GENOMIC DNA]</scope>
    <source>
        <strain evidence="4 5">DSM 4132</strain>
    </source>
</reference>
<keyword evidence="1" id="KW-0808">Transferase</keyword>
<evidence type="ECO:0000256" key="2">
    <source>
        <dbReference type="ARBA" id="ARBA00023315"/>
    </source>
</evidence>
<dbReference type="CDD" id="cd04301">
    <property type="entry name" value="NAT_SF"/>
    <property type="match status" value="1"/>
</dbReference>
<sequence>MFSRTWHGIVPLKMRAAFEYYEYQTGVKDTLAIPGNRGAFLKIVEQGDYAHFFLCTKWDSMASMIAYAGQEPAIAVTYPEDEHYGLISDPIVIIQEVVDDRDPFKAQDDIGQQGKAKKPMQHDKPPITAITYRSGDESLLDDIQELWEALNRYHRDAAVNFKSHYENVTFEMRKKNLLKKAQNGQLRIGIAVDQETAQNVGYCISWVEFSGDAEMESLYVHEIYRGLGLGETLLSNAITWMDEMGAHTKTVSVAVGNEKAFSFYARFGFHPRKTLLEQIK</sequence>